<feature type="region of interest" description="Disordered" evidence="1">
    <location>
        <begin position="58"/>
        <end position="137"/>
    </location>
</feature>
<reference evidence="2" key="1">
    <citation type="submission" date="2020-04" db="EMBL/GenBank/DDBJ databases">
        <title>Analysis of mating type loci in Filobasidium floriforme.</title>
        <authorList>
            <person name="Nowrousian M."/>
        </authorList>
    </citation>
    <scope>NUCLEOTIDE SEQUENCE</scope>
    <source>
        <strain evidence="2">CBS 6242</strain>
    </source>
</reference>
<dbReference type="EMBL" id="JABELV010000023">
    <property type="protein sequence ID" value="KAG7562970.1"/>
    <property type="molecule type" value="Genomic_DNA"/>
</dbReference>
<gene>
    <name evidence="2" type="ORF">FFLO_01660</name>
</gene>
<feature type="region of interest" description="Disordered" evidence="1">
    <location>
        <begin position="1"/>
        <end position="28"/>
    </location>
</feature>
<dbReference type="AlphaFoldDB" id="A0A8K0NSN2"/>
<protein>
    <submittedName>
        <fullName evidence="2">Uncharacterized protein</fullName>
    </submittedName>
</protein>
<keyword evidence="3" id="KW-1185">Reference proteome</keyword>
<proteinExistence type="predicted"/>
<evidence type="ECO:0000256" key="1">
    <source>
        <dbReference type="SAM" id="MobiDB-lite"/>
    </source>
</evidence>
<sequence length="137" mass="13638">MSPTDSQPKESSIKPAATARPVPTRQSSPSIITRFVNGLQDVQVLGWVFLETLLSPVLDPSSWTRPPTDTPAASWPAFRMGGNRVGGGNGGGARSGGGGGGFNTGSNNPRGGAGNGTGRRLGGMGTMGGLAGSGGSE</sequence>
<evidence type="ECO:0000313" key="2">
    <source>
        <dbReference type="EMBL" id="KAG7562970.1"/>
    </source>
</evidence>
<comment type="caution">
    <text evidence="2">The sequence shown here is derived from an EMBL/GenBank/DDBJ whole genome shotgun (WGS) entry which is preliminary data.</text>
</comment>
<name>A0A8K0NSN2_9TREE</name>
<dbReference type="OrthoDB" id="2594763at2759"/>
<organism evidence="2 3">
    <name type="scientific">Filobasidium floriforme</name>
    <dbReference type="NCBI Taxonomy" id="5210"/>
    <lineage>
        <taxon>Eukaryota</taxon>
        <taxon>Fungi</taxon>
        <taxon>Dikarya</taxon>
        <taxon>Basidiomycota</taxon>
        <taxon>Agaricomycotina</taxon>
        <taxon>Tremellomycetes</taxon>
        <taxon>Filobasidiales</taxon>
        <taxon>Filobasidiaceae</taxon>
        <taxon>Filobasidium</taxon>
    </lineage>
</organism>
<dbReference type="Proteomes" id="UP000812966">
    <property type="component" value="Unassembled WGS sequence"/>
</dbReference>
<feature type="compositionally biased region" description="Gly residues" evidence="1">
    <location>
        <begin position="83"/>
        <end position="103"/>
    </location>
</feature>
<feature type="compositionally biased region" description="Gly residues" evidence="1">
    <location>
        <begin position="111"/>
        <end position="137"/>
    </location>
</feature>
<accession>A0A8K0NSN2</accession>
<evidence type="ECO:0000313" key="3">
    <source>
        <dbReference type="Proteomes" id="UP000812966"/>
    </source>
</evidence>